<feature type="transmembrane region" description="Helical" evidence="1">
    <location>
        <begin position="51"/>
        <end position="71"/>
    </location>
</feature>
<evidence type="ECO:0000256" key="1">
    <source>
        <dbReference type="SAM" id="Phobius"/>
    </source>
</evidence>
<keyword evidence="1" id="KW-0812">Transmembrane</keyword>
<keyword evidence="1" id="KW-1133">Transmembrane helix</keyword>
<protein>
    <recommendedName>
        <fullName evidence="3">DUF4175 domain-containing protein</fullName>
    </recommendedName>
</protein>
<keyword evidence="1" id="KW-0472">Membrane</keyword>
<feature type="transmembrane region" description="Helical" evidence="1">
    <location>
        <begin position="21"/>
        <end position="45"/>
    </location>
</feature>
<organism evidence="2">
    <name type="scientific">Streptomyces sp. NBC_00093</name>
    <dbReference type="NCBI Taxonomy" id="2975649"/>
    <lineage>
        <taxon>Bacteria</taxon>
        <taxon>Bacillati</taxon>
        <taxon>Actinomycetota</taxon>
        <taxon>Actinomycetes</taxon>
        <taxon>Kitasatosporales</taxon>
        <taxon>Streptomycetaceae</taxon>
        <taxon>Streptomyces</taxon>
    </lineage>
</organism>
<name>A0AAU1ZYT2_9ACTN</name>
<reference evidence="2" key="1">
    <citation type="submission" date="2022-10" db="EMBL/GenBank/DDBJ databases">
        <title>The complete genomes of actinobacterial strains from the NBC collection.</title>
        <authorList>
            <person name="Joergensen T.S."/>
            <person name="Alvarez Arevalo M."/>
            <person name="Sterndorff E.B."/>
            <person name="Faurdal D."/>
            <person name="Vuksanovic O."/>
            <person name="Mourched A.-S."/>
            <person name="Charusanti P."/>
            <person name="Shaw S."/>
            <person name="Blin K."/>
            <person name="Weber T."/>
        </authorList>
    </citation>
    <scope>NUCLEOTIDE SEQUENCE</scope>
    <source>
        <strain evidence="2">NBC_00093</strain>
    </source>
</reference>
<evidence type="ECO:0000313" key="2">
    <source>
        <dbReference type="EMBL" id="WTT17122.1"/>
    </source>
</evidence>
<dbReference type="EMBL" id="CP108222">
    <property type="protein sequence ID" value="WTT17122.1"/>
    <property type="molecule type" value="Genomic_DNA"/>
</dbReference>
<accession>A0AAU1ZYT2</accession>
<gene>
    <name evidence="2" type="ORF">OHA22_17090</name>
</gene>
<dbReference type="AlphaFoldDB" id="A0AAU1ZYT2"/>
<evidence type="ECO:0008006" key="3">
    <source>
        <dbReference type="Google" id="ProtNLM"/>
    </source>
</evidence>
<sequence length="82" mass="8915">MTIDPDSTRGRIIYARQANPWPLLWGRLALWAALSLLAGLTPFAVPDAPVWIWPLALVACLLMAGQTIGVMRSKGSGEKERG</sequence>
<proteinExistence type="predicted"/>